<keyword evidence="4" id="KW-0496">Mitochondrion</keyword>
<dbReference type="InterPro" id="IPR036967">
    <property type="entry name" value="Ribosomal_uS11_sf"/>
</dbReference>
<evidence type="ECO:0000256" key="3">
    <source>
        <dbReference type="ARBA" id="ARBA00022980"/>
    </source>
</evidence>
<dbReference type="eggNOG" id="KOG3333">
    <property type="taxonomic scope" value="Eukaryota"/>
</dbReference>
<dbReference type="InterPro" id="IPR005484">
    <property type="entry name" value="Ribosomal_uL18_bac/plant/anim"/>
</dbReference>
<dbReference type="AlphaFoldDB" id="A0A1I7T944"/>
<proteinExistence type="inferred from homology"/>
<name>A0A1I7T944_9PELO</name>
<dbReference type="PANTHER" id="PTHR12899">
    <property type="entry name" value="39S RIBOSOMAL PROTEIN L18, MITOCHONDRIAL"/>
    <property type="match status" value="1"/>
</dbReference>
<sequence length="170" mass="19494">MVSRFVKEFINRNPRNNELMGRQAVNTGYQFEKERASRSYIYKVELIEGKSHREGRIVHYKDGIVISASTKESSIANQLYSKTDTSAALNVGRVLALRCLQSGIHFAMPGATKEAIEKSQHQTNFFKALKDEGLTLQEPAHIEHSYETDKSFTWKNYPLKPTRQDKLDEL</sequence>
<dbReference type="SUPFAM" id="SSF53137">
    <property type="entry name" value="Translational machinery components"/>
    <property type="match status" value="1"/>
</dbReference>
<comment type="similarity">
    <text evidence="2">Belongs to the universal ribosomal protein uL18 family.</text>
</comment>
<evidence type="ECO:0000256" key="4">
    <source>
        <dbReference type="ARBA" id="ARBA00023128"/>
    </source>
</evidence>
<dbReference type="GO" id="GO:0005743">
    <property type="term" value="C:mitochondrial inner membrane"/>
    <property type="evidence" value="ECO:0007669"/>
    <property type="project" value="UniProtKB-ARBA"/>
</dbReference>
<evidence type="ECO:0000256" key="5">
    <source>
        <dbReference type="ARBA" id="ARBA00023274"/>
    </source>
</evidence>
<evidence type="ECO:0000256" key="6">
    <source>
        <dbReference type="ARBA" id="ARBA00069051"/>
    </source>
</evidence>
<comment type="subcellular location">
    <subcellularLocation>
        <location evidence="1">Mitochondrion</location>
    </subcellularLocation>
</comment>
<evidence type="ECO:0000256" key="1">
    <source>
        <dbReference type="ARBA" id="ARBA00004173"/>
    </source>
</evidence>
<dbReference type="Gene3D" id="3.30.420.80">
    <property type="entry name" value="Ribosomal protein S11"/>
    <property type="match status" value="1"/>
</dbReference>
<evidence type="ECO:0000256" key="7">
    <source>
        <dbReference type="ARBA" id="ARBA00082661"/>
    </source>
</evidence>
<protein>
    <recommendedName>
        <fullName evidence="6">Large ribosomal subunit protein uL18m</fullName>
    </recommendedName>
    <alternativeName>
        <fullName evidence="7">39S ribosomal protein L18, mitochondrial</fullName>
    </alternativeName>
</protein>
<dbReference type="PANTHER" id="PTHR12899:SF3">
    <property type="entry name" value="LARGE RIBOSOMAL SUBUNIT PROTEIN UL18M"/>
    <property type="match status" value="1"/>
</dbReference>
<dbReference type="FunFam" id="3.30.420.80:FF:000005">
    <property type="entry name" value="39S ribosomal protein L18, mitochondrial"/>
    <property type="match status" value="1"/>
</dbReference>
<dbReference type="GO" id="GO:0003735">
    <property type="term" value="F:structural constituent of ribosome"/>
    <property type="evidence" value="ECO:0007669"/>
    <property type="project" value="InterPro"/>
</dbReference>
<keyword evidence="5" id="KW-0687">Ribonucleoprotein</keyword>
<dbReference type="WBParaSite" id="Csp11.Scaffold552.g3638.t1">
    <property type="protein sequence ID" value="Csp11.Scaffold552.g3638.t1"/>
    <property type="gene ID" value="Csp11.Scaffold552.g3638"/>
</dbReference>
<dbReference type="Proteomes" id="UP000095282">
    <property type="component" value="Unplaced"/>
</dbReference>
<keyword evidence="3" id="KW-0689">Ribosomal protein</keyword>
<dbReference type="GO" id="GO:0005840">
    <property type="term" value="C:ribosome"/>
    <property type="evidence" value="ECO:0007669"/>
    <property type="project" value="UniProtKB-KW"/>
</dbReference>
<accession>A0A1I7T944</accession>
<dbReference type="GO" id="GO:0006412">
    <property type="term" value="P:translation"/>
    <property type="evidence" value="ECO:0007669"/>
    <property type="project" value="InterPro"/>
</dbReference>
<dbReference type="CDD" id="cd00432">
    <property type="entry name" value="Ribosomal_L18_L5e"/>
    <property type="match status" value="1"/>
</dbReference>
<dbReference type="GO" id="GO:0008097">
    <property type="term" value="F:5S rRNA binding"/>
    <property type="evidence" value="ECO:0007669"/>
    <property type="project" value="TreeGrafter"/>
</dbReference>
<organism evidence="8 9">
    <name type="scientific">Caenorhabditis tropicalis</name>
    <dbReference type="NCBI Taxonomy" id="1561998"/>
    <lineage>
        <taxon>Eukaryota</taxon>
        <taxon>Metazoa</taxon>
        <taxon>Ecdysozoa</taxon>
        <taxon>Nematoda</taxon>
        <taxon>Chromadorea</taxon>
        <taxon>Rhabditida</taxon>
        <taxon>Rhabditina</taxon>
        <taxon>Rhabditomorpha</taxon>
        <taxon>Rhabditoidea</taxon>
        <taxon>Rhabditidae</taxon>
        <taxon>Peloderinae</taxon>
        <taxon>Caenorhabditis</taxon>
    </lineage>
</organism>
<evidence type="ECO:0000313" key="9">
    <source>
        <dbReference type="WBParaSite" id="Csp11.Scaffold552.g3638.t1"/>
    </source>
</evidence>
<dbReference type="STRING" id="1561998.A0A1I7T944"/>
<dbReference type="GO" id="GO:1990904">
    <property type="term" value="C:ribonucleoprotein complex"/>
    <property type="evidence" value="ECO:0007669"/>
    <property type="project" value="UniProtKB-KW"/>
</dbReference>
<evidence type="ECO:0000256" key="2">
    <source>
        <dbReference type="ARBA" id="ARBA00007116"/>
    </source>
</evidence>
<dbReference type="InterPro" id="IPR057268">
    <property type="entry name" value="Ribosomal_L18"/>
</dbReference>
<evidence type="ECO:0000313" key="8">
    <source>
        <dbReference type="Proteomes" id="UP000095282"/>
    </source>
</evidence>
<keyword evidence="8" id="KW-1185">Reference proteome</keyword>
<reference evidence="9" key="1">
    <citation type="submission" date="2016-11" db="UniProtKB">
        <authorList>
            <consortium name="WormBaseParasite"/>
        </authorList>
    </citation>
    <scope>IDENTIFICATION</scope>
</reference>